<feature type="region of interest" description="Disordered" evidence="1">
    <location>
        <begin position="55"/>
        <end position="82"/>
    </location>
</feature>
<name>A0A286P3T3_9GAMM</name>
<evidence type="ECO:0000313" key="2">
    <source>
        <dbReference type="EMBL" id="BBA32305.1"/>
    </source>
</evidence>
<evidence type="ECO:0000313" key="3">
    <source>
        <dbReference type="Proteomes" id="UP000266313"/>
    </source>
</evidence>
<reference evidence="2 3" key="1">
    <citation type="submission" date="2016-12" db="EMBL/GenBank/DDBJ databases">
        <title>Genome sequencing of Methylocaldum marinum.</title>
        <authorList>
            <person name="Takeuchi M."/>
            <person name="Kamagata Y."/>
            <person name="Hiraoka S."/>
            <person name="Oshima K."/>
            <person name="Hattori M."/>
            <person name="Iwasaki W."/>
        </authorList>
    </citation>
    <scope>NUCLEOTIDE SEQUENCE [LARGE SCALE GENOMIC DNA]</scope>
    <source>
        <strain evidence="2 3">S8</strain>
    </source>
</reference>
<keyword evidence="3" id="KW-1185">Reference proteome</keyword>
<protein>
    <submittedName>
        <fullName evidence="2">Ribosomal small subunit Rsm22</fullName>
    </submittedName>
</protein>
<dbReference type="KEGG" id="mmai:sS8_0337"/>
<dbReference type="AlphaFoldDB" id="A0A286P3T3"/>
<accession>A0A286P3T3</accession>
<organism evidence="2 3">
    <name type="scientific">Methylocaldum marinum</name>
    <dbReference type="NCBI Taxonomy" id="1432792"/>
    <lineage>
        <taxon>Bacteria</taxon>
        <taxon>Pseudomonadati</taxon>
        <taxon>Pseudomonadota</taxon>
        <taxon>Gammaproteobacteria</taxon>
        <taxon>Methylococcales</taxon>
        <taxon>Methylococcaceae</taxon>
        <taxon>Methylocaldum</taxon>
    </lineage>
</organism>
<evidence type="ECO:0000256" key="1">
    <source>
        <dbReference type="SAM" id="MobiDB-lite"/>
    </source>
</evidence>
<gene>
    <name evidence="2" type="ORF">sS8_0337</name>
</gene>
<proteinExistence type="predicted"/>
<sequence>MIEFGLPHFKGMKENVTITALVSGGSVYDGICRLVQTKPCHRIVGAPVERGVWSPATGRYAGTGSGRGSEYRPAGQPGPSEGFEASGTVFVLMLSGLAEKILSGTEGSLRED</sequence>
<dbReference type="Proteomes" id="UP000266313">
    <property type="component" value="Chromosome"/>
</dbReference>
<dbReference type="EMBL" id="AP017928">
    <property type="protein sequence ID" value="BBA32305.1"/>
    <property type="molecule type" value="Genomic_DNA"/>
</dbReference>